<dbReference type="OrthoDB" id="996621at2"/>
<reference evidence="1 4" key="2">
    <citation type="submission" date="2020-07" db="EMBL/GenBank/DDBJ databases">
        <title>The draft genome sequence of Maribacter polysiphoniae KCTC 22021.</title>
        <authorList>
            <person name="Mu L."/>
        </authorList>
    </citation>
    <scope>NUCLEOTIDE SEQUENCE [LARGE SCALE GENOMIC DNA]</scope>
    <source>
        <strain evidence="1 4">KCTC 22021</strain>
    </source>
</reference>
<organism evidence="2 3">
    <name type="scientific">Maribacter polysiphoniae</name>
    <dbReference type="NCBI Taxonomy" id="429344"/>
    <lineage>
        <taxon>Bacteria</taxon>
        <taxon>Pseudomonadati</taxon>
        <taxon>Bacteroidota</taxon>
        <taxon>Flavobacteriia</taxon>
        <taxon>Flavobacteriales</taxon>
        <taxon>Flavobacteriaceae</taxon>
        <taxon>Maribacter</taxon>
    </lineage>
</organism>
<dbReference type="EMBL" id="QGGQ01000002">
    <property type="protein sequence ID" value="PWK24871.1"/>
    <property type="molecule type" value="Genomic_DNA"/>
</dbReference>
<dbReference type="EMBL" id="JACWLN010000001">
    <property type="protein sequence ID" value="MBD1259311.1"/>
    <property type="molecule type" value="Genomic_DNA"/>
</dbReference>
<dbReference type="AlphaFoldDB" id="A0A316E388"/>
<protein>
    <recommendedName>
        <fullName evidence="5">Cupin domain-containing protein</fullName>
    </recommendedName>
</protein>
<accession>A0A316E388</accession>
<reference evidence="2 3" key="1">
    <citation type="submission" date="2018-05" db="EMBL/GenBank/DDBJ databases">
        <title>Genomic Encyclopedia of Archaeal and Bacterial Type Strains, Phase II (KMG-II): from individual species to whole genera.</title>
        <authorList>
            <person name="Goeker M."/>
        </authorList>
    </citation>
    <scope>NUCLEOTIDE SEQUENCE [LARGE SCALE GENOMIC DNA]</scope>
    <source>
        <strain evidence="2 3">DSM 23514</strain>
    </source>
</reference>
<comment type="caution">
    <text evidence="2">The sequence shown here is derived from an EMBL/GenBank/DDBJ whole genome shotgun (WGS) entry which is preliminary data.</text>
</comment>
<gene>
    <name evidence="1" type="ORF">HZY62_01820</name>
    <name evidence="2" type="ORF">LX92_01237</name>
</gene>
<dbReference type="InterPro" id="IPR011051">
    <property type="entry name" value="RmlC_Cupin_sf"/>
</dbReference>
<name>A0A316E388_9FLAO</name>
<dbReference type="InterPro" id="IPR014710">
    <property type="entry name" value="RmlC-like_jellyroll"/>
</dbReference>
<dbReference type="Gene3D" id="2.60.120.10">
    <property type="entry name" value="Jelly Rolls"/>
    <property type="match status" value="1"/>
</dbReference>
<dbReference type="SUPFAM" id="SSF51182">
    <property type="entry name" value="RmlC-like cupins"/>
    <property type="match status" value="1"/>
</dbReference>
<dbReference type="RefSeq" id="WP_109649402.1">
    <property type="nucleotide sequence ID" value="NZ_JACWLN010000001.1"/>
</dbReference>
<proteinExistence type="predicted"/>
<keyword evidence="4" id="KW-1185">Reference proteome</keyword>
<evidence type="ECO:0000313" key="1">
    <source>
        <dbReference type="EMBL" id="MBD1259311.1"/>
    </source>
</evidence>
<evidence type="ECO:0008006" key="5">
    <source>
        <dbReference type="Google" id="ProtNLM"/>
    </source>
</evidence>
<sequence>MTPSKREDVSESEKTYLKTLIEENIHLNTIHFGKKPRGAIRYDKRPKMYGGDGTVYLLQMFEEKEELVHNRIGAYMILPTSKDSVGFHTHGSRKEQELYVIISGKGQYLEKDNWESPEKTYNVERGNITSMRGSGFHGIKNIGDSPLIIFVITTYESKV</sequence>
<evidence type="ECO:0000313" key="4">
    <source>
        <dbReference type="Proteomes" id="UP000651837"/>
    </source>
</evidence>
<evidence type="ECO:0000313" key="2">
    <source>
        <dbReference type="EMBL" id="PWK24871.1"/>
    </source>
</evidence>
<dbReference type="Proteomes" id="UP000245667">
    <property type="component" value="Unassembled WGS sequence"/>
</dbReference>
<evidence type="ECO:0000313" key="3">
    <source>
        <dbReference type="Proteomes" id="UP000245667"/>
    </source>
</evidence>
<dbReference type="Proteomes" id="UP000651837">
    <property type="component" value="Unassembled WGS sequence"/>
</dbReference>